<keyword evidence="6 12" id="KW-0418">Kinase</keyword>
<evidence type="ECO:0000313" key="16">
    <source>
        <dbReference type="Proteomes" id="UP000321408"/>
    </source>
</evidence>
<keyword evidence="7" id="KW-0067">ATP-binding</keyword>
<dbReference type="PIRSF" id="PIRSF000538">
    <property type="entry name" value="GlpK"/>
    <property type="match status" value="1"/>
</dbReference>
<name>A0A5B9DA39_9ARCH</name>
<dbReference type="GeneID" id="41329625"/>
<dbReference type="PROSITE" id="PS00445">
    <property type="entry name" value="FGGY_KINASES_2"/>
    <property type="match status" value="1"/>
</dbReference>
<dbReference type="GO" id="GO:0019563">
    <property type="term" value="P:glycerol catabolic process"/>
    <property type="evidence" value="ECO:0007669"/>
    <property type="project" value="TreeGrafter"/>
</dbReference>
<evidence type="ECO:0000256" key="5">
    <source>
        <dbReference type="ARBA" id="ARBA00022741"/>
    </source>
</evidence>
<dbReference type="InterPro" id="IPR018483">
    <property type="entry name" value="Carb_kinase_FGGY_CS"/>
</dbReference>
<evidence type="ECO:0000259" key="14">
    <source>
        <dbReference type="Pfam" id="PF02782"/>
    </source>
</evidence>
<dbReference type="InterPro" id="IPR037444">
    <property type="entry name" value="GK5"/>
</dbReference>
<gene>
    <name evidence="15" type="ORF">DSAG12_01632</name>
</gene>
<protein>
    <recommendedName>
        <fullName evidence="11">Glycerol kinase 5</fullName>
    </recommendedName>
    <alternativeName>
        <fullName evidence="9">ATP:glycerol 3-phosphotransferase</fullName>
    </alternativeName>
    <alternativeName>
        <fullName evidence="8">ATP:glycerol 3-phosphotransferase 5</fullName>
    </alternativeName>
</protein>
<evidence type="ECO:0000256" key="8">
    <source>
        <dbReference type="ARBA" id="ARBA00033026"/>
    </source>
</evidence>
<keyword evidence="5" id="KW-0547">Nucleotide-binding</keyword>
<dbReference type="KEGG" id="psyt:DSAG12_01632"/>
<dbReference type="GO" id="GO:0005524">
    <property type="term" value="F:ATP binding"/>
    <property type="evidence" value="ECO:0007669"/>
    <property type="project" value="UniProtKB-KW"/>
</dbReference>
<comment type="subcellular location">
    <subcellularLocation>
        <location evidence="1">Cytoplasm</location>
    </subcellularLocation>
</comment>
<dbReference type="CDD" id="cd07793">
    <property type="entry name" value="ASKHA_NBD_FGGY_GK5-like"/>
    <property type="match status" value="1"/>
</dbReference>
<evidence type="ECO:0000313" key="15">
    <source>
        <dbReference type="EMBL" id="QEE15805.1"/>
    </source>
</evidence>
<accession>A0A5B9DA39</accession>
<evidence type="ECO:0000256" key="2">
    <source>
        <dbReference type="ARBA" id="ARBA00009156"/>
    </source>
</evidence>
<dbReference type="PANTHER" id="PTHR10196">
    <property type="entry name" value="SUGAR KINASE"/>
    <property type="match status" value="1"/>
</dbReference>
<dbReference type="GO" id="GO:0005829">
    <property type="term" value="C:cytosol"/>
    <property type="evidence" value="ECO:0007669"/>
    <property type="project" value="TreeGrafter"/>
</dbReference>
<evidence type="ECO:0000256" key="7">
    <source>
        <dbReference type="ARBA" id="ARBA00022840"/>
    </source>
</evidence>
<feature type="domain" description="Carbohydrate kinase FGGY N-terminal" evidence="13">
    <location>
        <begin position="7"/>
        <end position="283"/>
    </location>
</feature>
<evidence type="ECO:0000256" key="11">
    <source>
        <dbReference type="ARBA" id="ARBA00047192"/>
    </source>
</evidence>
<dbReference type="PANTHER" id="PTHR10196:SF69">
    <property type="entry name" value="GLYCEROL KINASE"/>
    <property type="match status" value="1"/>
</dbReference>
<proteinExistence type="inferred from homology"/>
<keyword evidence="16" id="KW-1185">Reference proteome</keyword>
<sequence length="529" mass="59044">MSENQKYILVIDSGGTGIRAMLFNKEGAIVDREYEKTLPNFPEDGAIEHDPEVLWQALLSVVRKVFAKPEYSPKQIVSIGITNQRASFCIVDKKTGTPITNLISWADVRAEKVAKRMDNQFSWRTLRSIVRVLGKITGSAMMNTTGMIHLNPEFALCRLRWLFEREKIIYQDSELSGEEIYNKAKNRELHFCTLESWFIYKLTGGTKHVTDITNASGTALYNPFDLEWNKIYAKLFKIPSNDTFLPRVLDNTDDFGKTAPELFEGAEIPIGASIGDQMAALFGHCCFKPGETKISQGSGAFVDMCIGPKPKLSKRGLFPLISWRIKGEINYMLEGQIMTAGTLIDWLGEGIGLVDTPKVLNEFAAQTEDTEGVIVIPTPSGIAFPYFNPKTRATIFGLSLSTHRKHVCRAVLEGLAFRLYDIIGGIEHDTKIPITTLKVDGGVSQSDIELQSLADIANITVQRAPEADMTGTGAAYMAGLAVGFWKDINEILNLRKNYQIFKPKMDPEKRKKKLSDWKKAVKAVLSLDE</sequence>
<evidence type="ECO:0000256" key="6">
    <source>
        <dbReference type="ARBA" id="ARBA00022777"/>
    </source>
</evidence>
<dbReference type="Pfam" id="PF02782">
    <property type="entry name" value="FGGY_C"/>
    <property type="match status" value="1"/>
</dbReference>
<comment type="similarity">
    <text evidence="2 12">Belongs to the FGGY kinase family.</text>
</comment>
<keyword evidence="4 12" id="KW-0808">Transferase</keyword>
<dbReference type="AlphaFoldDB" id="A0A5B9DA39"/>
<organism evidence="15 16">
    <name type="scientific">Promethearchaeum syntrophicum</name>
    <dbReference type="NCBI Taxonomy" id="2594042"/>
    <lineage>
        <taxon>Archaea</taxon>
        <taxon>Promethearchaeati</taxon>
        <taxon>Promethearchaeota</taxon>
        <taxon>Promethearchaeia</taxon>
        <taxon>Promethearchaeales</taxon>
        <taxon>Promethearchaeaceae</taxon>
        <taxon>Promethearchaeum</taxon>
    </lineage>
</organism>
<dbReference type="RefSeq" id="WP_147662705.1">
    <property type="nucleotide sequence ID" value="NZ_CP042905.2"/>
</dbReference>
<evidence type="ECO:0000256" key="12">
    <source>
        <dbReference type="RuleBase" id="RU003733"/>
    </source>
</evidence>
<dbReference type="OrthoDB" id="26592at2157"/>
<dbReference type="SUPFAM" id="SSF53067">
    <property type="entry name" value="Actin-like ATPase domain"/>
    <property type="match status" value="2"/>
</dbReference>
<dbReference type="Gene3D" id="3.30.420.40">
    <property type="match status" value="2"/>
</dbReference>
<reference evidence="15 16" key="1">
    <citation type="journal article" date="2020" name="Nature">
        <title>Isolation of an archaeon at the prokaryote-eukaryote interface.</title>
        <authorList>
            <person name="Imachi H."/>
            <person name="Nobu M.K."/>
            <person name="Nakahara N."/>
            <person name="Morono Y."/>
            <person name="Ogawara M."/>
            <person name="Takaki Y."/>
            <person name="Takano Y."/>
            <person name="Uematsu K."/>
            <person name="Ikuta T."/>
            <person name="Ito M."/>
            <person name="Matsui Y."/>
            <person name="Miyazaki M."/>
            <person name="Murata K."/>
            <person name="Saito Y."/>
            <person name="Sakai S."/>
            <person name="Song C."/>
            <person name="Tasumi E."/>
            <person name="Yamanaka Y."/>
            <person name="Yamaguchi T."/>
            <person name="Kamagata Y."/>
            <person name="Tamaki H."/>
            <person name="Takai K."/>
        </authorList>
    </citation>
    <scope>NUCLEOTIDE SEQUENCE [LARGE SCALE GENOMIC DNA]</scope>
    <source>
        <strain evidence="15 16">MK-D1</strain>
    </source>
</reference>
<dbReference type="InterPro" id="IPR000577">
    <property type="entry name" value="Carb_kinase_FGGY"/>
</dbReference>
<evidence type="ECO:0000256" key="4">
    <source>
        <dbReference type="ARBA" id="ARBA00022679"/>
    </source>
</evidence>
<dbReference type="GO" id="GO:0004370">
    <property type="term" value="F:glycerol kinase activity"/>
    <property type="evidence" value="ECO:0007669"/>
    <property type="project" value="TreeGrafter"/>
</dbReference>
<evidence type="ECO:0000256" key="3">
    <source>
        <dbReference type="ARBA" id="ARBA00022490"/>
    </source>
</evidence>
<evidence type="ECO:0000259" key="13">
    <source>
        <dbReference type="Pfam" id="PF00370"/>
    </source>
</evidence>
<reference evidence="15 16" key="2">
    <citation type="journal article" date="2024" name="Int. J. Syst. Evol. Microbiol.">
        <title>Promethearchaeum syntrophicum gen. nov., sp. nov., an anaerobic, obligately syntrophic archaeon, the first isolate of the lineage 'Asgard' archaea, and proposal of the new archaeal phylum Promethearchaeota phyl. nov. and kingdom Promethearchaeati regn. nov.</title>
        <authorList>
            <person name="Imachi H."/>
            <person name="Nobu M.K."/>
            <person name="Kato S."/>
            <person name="Takaki Y."/>
            <person name="Miyazaki M."/>
            <person name="Miyata M."/>
            <person name="Ogawara M."/>
            <person name="Saito Y."/>
            <person name="Sakai S."/>
            <person name="Tahara Y.O."/>
            <person name="Takano Y."/>
            <person name="Tasumi E."/>
            <person name="Uematsu K."/>
            <person name="Yoshimura T."/>
            <person name="Itoh T."/>
            <person name="Ohkuma M."/>
            <person name="Takai K."/>
        </authorList>
    </citation>
    <scope>NUCLEOTIDE SEQUENCE [LARGE SCALE GENOMIC DNA]</scope>
    <source>
        <strain evidence="15 16">MK-D1</strain>
    </source>
</reference>
<comment type="function">
    <text evidence="10">Skin-specific kinase that plays a key role in glycerol metabolism, catalyzing its phosphorylation to produce sn-glycerol 3-phosphate. Involved in skin-specific regulation of sterol regulatory element-binding protein (SREBP) processing and lipid biosynthesis.</text>
</comment>
<dbReference type="InterPro" id="IPR043129">
    <property type="entry name" value="ATPase_NBD"/>
</dbReference>
<evidence type="ECO:0000256" key="10">
    <source>
        <dbReference type="ARBA" id="ARBA00045165"/>
    </source>
</evidence>
<dbReference type="InterPro" id="IPR018485">
    <property type="entry name" value="FGGY_C"/>
</dbReference>
<dbReference type="InterPro" id="IPR018484">
    <property type="entry name" value="FGGY_N"/>
</dbReference>
<feature type="domain" description="Carbohydrate kinase FGGY C-terminal" evidence="14">
    <location>
        <begin position="294"/>
        <end position="481"/>
    </location>
</feature>
<evidence type="ECO:0000256" key="1">
    <source>
        <dbReference type="ARBA" id="ARBA00004496"/>
    </source>
</evidence>
<keyword evidence="3" id="KW-0963">Cytoplasm</keyword>
<dbReference type="EMBL" id="CP042905">
    <property type="protein sequence ID" value="QEE15805.1"/>
    <property type="molecule type" value="Genomic_DNA"/>
</dbReference>
<dbReference type="Pfam" id="PF00370">
    <property type="entry name" value="FGGY_N"/>
    <property type="match status" value="1"/>
</dbReference>
<dbReference type="Proteomes" id="UP000321408">
    <property type="component" value="Chromosome"/>
</dbReference>
<dbReference type="FunFam" id="3.30.420.40:FF:000102">
    <property type="entry name" value="Putative glycerol kinase 5"/>
    <property type="match status" value="1"/>
</dbReference>
<evidence type="ECO:0000256" key="9">
    <source>
        <dbReference type="ARBA" id="ARBA00043149"/>
    </source>
</evidence>